<dbReference type="GeneID" id="19462524"/>
<dbReference type="InterPro" id="IPR001005">
    <property type="entry name" value="SANT/Myb"/>
</dbReference>
<evidence type="ECO:0000313" key="3">
    <source>
        <dbReference type="Proteomes" id="UP000016922"/>
    </source>
</evidence>
<keyword evidence="3" id="KW-1185">Reference proteome</keyword>
<evidence type="ECO:0000313" key="2">
    <source>
        <dbReference type="EMBL" id="EPE30502.1"/>
    </source>
</evidence>
<gene>
    <name evidence="2" type="ORF">GLAREA_03469</name>
</gene>
<dbReference type="HOGENOM" id="CLU_1082018_0_0_1"/>
<accession>S3CVR0</accession>
<dbReference type="EMBL" id="KE145363">
    <property type="protein sequence ID" value="EPE30502.1"/>
    <property type="molecule type" value="Genomic_DNA"/>
</dbReference>
<sequence length="257" mass="29460">MSNKKESNKKESNNTDELFIPIWITTNSVRPFDEETSPWIRYSSNFGLFGENGKQLATFKECIDRDLYRTNYHKKYEKDRFDPTEHEESGWKVKDVYGIQRREGTSTRTILLDTESKFKSEANKMIARHKRGSKEDTVGTYLIVVVDVDTVLDSNNSASSSALPQAEKTIFWSMEEDDALCLLAASYIKRSKKSTIGLSGWQEISDLLEAKNFESLRTPKACKGRWDRAHNRHLYLAGIRDMGSEVSAQGSTWCLLM</sequence>
<proteinExistence type="predicted"/>
<dbReference type="AlphaFoldDB" id="S3CVR0"/>
<dbReference type="PROSITE" id="PS50090">
    <property type="entry name" value="MYB_LIKE"/>
    <property type="match status" value="1"/>
</dbReference>
<dbReference type="Proteomes" id="UP000016922">
    <property type="component" value="Unassembled WGS sequence"/>
</dbReference>
<dbReference type="Gene3D" id="1.10.10.60">
    <property type="entry name" value="Homeodomain-like"/>
    <property type="match status" value="1"/>
</dbReference>
<dbReference type="KEGG" id="glz:GLAREA_03469"/>
<organism evidence="2 3">
    <name type="scientific">Glarea lozoyensis (strain ATCC 20868 / MF5171)</name>
    <dbReference type="NCBI Taxonomy" id="1116229"/>
    <lineage>
        <taxon>Eukaryota</taxon>
        <taxon>Fungi</taxon>
        <taxon>Dikarya</taxon>
        <taxon>Ascomycota</taxon>
        <taxon>Pezizomycotina</taxon>
        <taxon>Leotiomycetes</taxon>
        <taxon>Helotiales</taxon>
        <taxon>Helotiaceae</taxon>
        <taxon>Glarea</taxon>
    </lineage>
</organism>
<feature type="domain" description="Myb-like" evidence="1">
    <location>
        <begin position="172"/>
        <end position="230"/>
    </location>
</feature>
<dbReference type="Pfam" id="PF13921">
    <property type="entry name" value="Myb_DNA-bind_6"/>
    <property type="match status" value="1"/>
</dbReference>
<protein>
    <recommendedName>
        <fullName evidence="1">Myb-like domain-containing protein</fullName>
    </recommendedName>
</protein>
<name>S3CVR0_GLAL2</name>
<reference evidence="2 3" key="1">
    <citation type="journal article" date="2013" name="BMC Genomics">
        <title>Genomics-driven discovery of the pneumocandin biosynthetic gene cluster in the fungus Glarea lozoyensis.</title>
        <authorList>
            <person name="Chen L."/>
            <person name="Yue Q."/>
            <person name="Zhang X."/>
            <person name="Xiang M."/>
            <person name="Wang C."/>
            <person name="Li S."/>
            <person name="Che Y."/>
            <person name="Ortiz-Lopez F.J."/>
            <person name="Bills G.F."/>
            <person name="Liu X."/>
            <person name="An Z."/>
        </authorList>
    </citation>
    <scope>NUCLEOTIDE SEQUENCE [LARGE SCALE GENOMIC DNA]</scope>
    <source>
        <strain evidence="3">ATCC 20868 / MF5171</strain>
    </source>
</reference>
<dbReference type="RefSeq" id="XP_008081913.1">
    <property type="nucleotide sequence ID" value="XM_008083722.1"/>
</dbReference>
<evidence type="ECO:0000259" key="1">
    <source>
        <dbReference type="PROSITE" id="PS50090"/>
    </source>
</evidence>